<dbReference type="InterPro" id="IPR016461">
    <property type="entry name" value="COMT-like"/>
</dbReference>
<protein>
    <submittedName>
        <fullName evidence="6">S-adenosyl-L-methionine-dependent methyltransferase</fullName>
    </submittedName>
</protein>
<dbReference type="AlphaFoldDB" id="A0A9P5UAM3"/>
<evidence type="ECO:0000313" key="6">
    <source>
        <dbReference type="EMBL" id="KAF9073215.1"/>
    </source>
</evidence>
<dbReference type="Pfam" id="PF00891">
    <property type="entry name" value="Methyltransf_2"/>
    <property type="match status" value="1"/>
</dbReference>
<dbReference type="InterPro" id="IPR001077">
    <property type="entry name" value="COMT_C"/>
</dbReference>
<dbReference type="PANTHER" id="PTHR43712">
    <property type="entry name" value="PUTATIVE (AFU_ORTHOLOGUE AFUA_4G14580)-RELATED"/>
    <property type="match status" value="1"/>
</dbReference>
<dbReference type="InterPro" id="IPR012967">
    <property type="entry name" value="COMT_dimerisation"/>
</dbReference>
<keyword evidence="2" id="KW-0808">Transferase</keyword>
<evidence type="ECO:0000259" key="4">
    <source>
        <dbReference type="Pfam" id="PF00891"/>
    </source>
</evidence>
<feature type="domain" description="O-methyltransferase dimerisation" evidence="5">
    <location>
        <begin position="85"/>
        <end position="160"/>
    </location>
</feature>
<dbReference type="PANTHER" id="PTHR43712:SF2">
    <property type="entry name" value="O-METHYLTRANSFERASE CICE"/>
    <property type="match status" value="1"/>
</dbReference>
<dbReference type="Gene3D" id="3.40.50.150">
    <property type="entry name" value="Vaccinia Virus protein VP39"/>
    <property type="match status" value="1"/>
</dbReference>
<sequence>MADALKALVNIISTETNHLLLVYAAQNTEFLSLNATSGPITCSNPGPALDLDPALIRSRQLIVAAATQLIATVRPPAEFLQDAVSAMLKPAALRVIIDTNIPEVLSEEGPQGLHVNDLSVRTGVDESYLARVMRYLATRHIFRELTPNVFTHNRISTLLSKNKSVKDLKADPIGKWDNSPFTSTRTDEIFTSSVHFSAYLREPDQSLAPFNMGHNTSKKLWEWYEEQGNEWRLRRFTAAMKANGNMYPPHIFTSVFDEEALRPGDVVVDVGGNVGTVTLVLKKAFPKLRYVVQDLEKLMPAGEQYWNENDPEASNSGQVVLQAHNFFDQQPVKHAAVYFLRLILHDWPDNDAREILLNLRDAAAPSSKLVIFESLARYTCDDPSLDLSASAPFPLLANLGEAGEGFGTALDLVMLTLFNGKERTLDDFVRLGKESGWKLERMKPGILSALIFTPADSAS</sequence>
<evidence type="ECO:0000256" key="2">
    <source>
        <dbReference type="ARBA" id="ARBA00022679"/>
    </source>
</evidence>
<evidence type="ECO:0000313" key="7">
    <source>
        <dbReference type="Proteomes" id="UP000772434"/>
    </source>
</evidence>
<dbReference type="InterPro" id="IPR036388">
    <property type="entry name" value="WH-like_DNA-bd_sf"/>
</dbReference>
<dbReference type="InterPro" id="IPR029063">
    <property type="entry name" value="SAM-dependent_MTases_sf"/>
</dbReference>
<dbReference type="PROSITE" id="PS51683">
    <property type="entry name" value="SAM_OMT_II"/>
    <property type="match status" value="1"/>
</dbReference>
<dbReference type="GO" id="GO:0032259">
    <property type="term" value="P:methylation"/>
    <property type="evidence" value="ECO:0007669"/>
    <property type="project" value="UniProtKB-KW"/>
</dbReference>
<name>A0A9P5UAM3_9AGAR</name>
<evidence type="ECO:0000256" key="3">
    <source>
        <dbReference type="ARBA" id="ARBA00022691"/>
    </source>
</evidence>
<feature type="domain" description="O-methyltransferase C-terminal" evidence="4">
    <location>
        <begin position="234"/>
        <end position="437"/>
    </location>
</feature>
<organism evidence="6 7">
    <name type="scientific">Rhodocollybia butyracea</name>
    <dbReference type="NCBI Taxonomy" id="206335"/>
    <lineage>
        <taxon>Eukaryota</taxon>
        <taxon>Fungi</taxon>
        <taxon>Dikarya</taxon>
        <taxon>Basidiomycota</taxon>
        <taxon>Agaricomycotina</taxon>
        <taxon>Agaricomycetes</taxon>
        <taxon>Agaricomycetidae</taxon>
        <taxon>Agaricales</taxon>
        <taxon>Marasmiineae</taxon>
        <taxon>Omphalotaceae</taxon>
        <taxon>Rhodocollybia</taxon>
    </lineage>
</organism>
<dbReference type="SUPFAM" id="SSF46785">
    <property type="entry name" value="Winged helix' DNA-binding domain"/>
    <property type="match status" value="1"/>
</dbReference>
<dbReference type="InterPro" id="IPR036390">
    <property type="entry name" value="WH_DNA-bd_sf"/>
</dbReference>
<dbReference type="EMBL" id="JADNRY010000019">
    <property type="protein sequence ID" value="KAF9073215.1"/>
    <property type="molecule type" value="Genomic_DNA"/>
</dbReference>
<dbReference type="SUPFAM" id="SSF53335">
    <property type="entry name" value="S-adenosyl-L-methionine-dependent methyltransferases"/>
    <property type="match status" value="1"/>
</dbReference>
<reference evidence="6" key="1">
    <citation type="submission" date="2020-11" db="EMBL/GenBank/DDBJ databases">
        <authorList>
            <consortium name="DOE Joint Genome Institute"/>
            <person name="Ahrendt S."/>
            <person name="Riley R."/>
            <person name="Andreopoulos W."/>
            <person name="Labutti K."/>
            <person name="Pangilinan J."/>
            <person name="Ruiz-Duenas F.J."/>
            <person name="Barrasa J.M."/>
            <person name="Sanchez-Garcia M."/>
            <person name="Camarero S."/>
            <person name="Miyauchi S."/>
            <person name="Serrano A."/>
            <person name="Linde D."/>
            <person name="Babiker R."/>
            <person name="Drula E."/>
            <person name="Ayuso-Fernandez I."/>
            <person name="Pacheco R."/>
            <person name="Padilla G."/>
            <person name="Ferreira P."/>
            <person name="Barriuso J."/>
            <person name="Kellner H."/>
            <person name="Castanera R."/>
            <person name="Alfaro M."/>
            <person name="Ramirez L."/>
            <person name="Pisabarro A.G."/>
            <person name="Kuo A."/>
            <person name="Tritt A."/>
            <person name="Lipzen A."/>
            <person name="He G."/>
            <person name="Yan M."/>
            <person name="Ng V."/>
            <person name="Cullen D."/>
            <person name="Martin F."/>
            <person name="Rosso M.-N."/>
            <person name="Henrissat B."/>
            <person name="Hibbett D."/>
            <person name="Martinez A.T."/>
            <person name="Grigoriev I.V."/>
        </authorList>
    </citation>
    <scope>NUCLEOTIDE SEQUENCE</scope>
    <source>
        <strain evidence="6">AH 40177</strain>
    </source>
</reference>
<evidence type="ECO:0000259" key="5">
    <source>
        <dbReference type="Pfam" id="PF08100"/>
    </source>
</evidence>
<dbReference type="Gene3D" id="1.10.10.10">
    <property type="entry name" value="Winged helix-like DNA-binding domain superfamily/Winged helix DNA-binding domain"/>
    <property type="match status" value="1"/>
</dbReference>
<dbReference type="OrthoDB" id="2410195at2759"/>
<proteinExistence type="predicted"/>
<accession>A0A9P5UAM3</accession>
<comment type="caution">
    <text evidence="6">The sequence shown here is derived from an EMBL/GenBank/DDBJ whole genome shotgun (WGS) entry which is preliminary data.</text>
</comment>
<keyword evidence="3" id="KW-0949">S-adenosyl-L-methionine</keyword>
<dbReference type="GO" id="GO:0046983">
    <property type="term" value="F:protein dimerization activity"/>
    <property type="evidence" value="ECO:0007669"/>
    <property type="project" value="InterPro"/>
</dbReference>
<keyword evidence="7" id="KW-1185">Reference proteome</keyword>
<dbReference type="Proteomes" id="UP000772434">
    <property type="component" value="Unassembled WGS sequence"/>
</dbReference>
<gene>
    <name evidence="6" type="ORF">BDP27DRAFT_1381781</name>
</gene>
<evidence type="ECO:0000256" key="1">
    <source>
        <dbReference type="ARBA" id="ARBA00022603"/>
    </source>
</evidence>
<keyword evidence="1 6" id="KW-0489">Methyltransferase</keyword>
<dbReference type="GO" id="GO:0008171">
    <property type="term" value="F:O-methyltransferase activity"/>
    <property type="evidence" value="ECO:0007669"/>
    <property type="project" value="InterPro"/>
</dbReference>
<dbReference type="Pfam" id="PF08100">
    <property type="entry name" value="Dimerisation"/>
    <property type="match status" value="1"/>
</dbReference>